<dbReference type="EMBL" id="JBDLBR010000005">
    <property type="protein sequence ID" value="MEN7538482.1"/>
    <property type="molecule type" value="Genomic_DNA"/>
</dbReference>
<keyword evidence="3" id="KW-1185">Reference proteome</keyword>
<evidence type="ECO:0008006" key="4">
    <source>
        <dbReference type="Google" id="ProtNLM"/>
    </source>
</evidence>
<dbReference type="RefSeq" id="WP_346785931.1">
    <property type="nucleotide sequence ID" value="NZ_JBDLBR010000005.1"/>
</dbReference>
<evidence type="ECO:0000256" key="1">
    <source>
        <dbReference type="SAM" id="Phobius"/>
    </source>
</evidence>
<keyword evidence="1" id="KW-0472">Membrane</keyword>
<proteinExistence type="predicted"/>
<protein>
    <recommendedName>
        <fullName evidence="4">Prepilin type IV endopeptidase peptidase domain-containing protein</fullName>
    </recommendedName>
</protein>
<keyword evidence="1" id="KW-1133">Transmembrane helix</keyword>
<comment type="caution">
    <text evidence="2">The sequence shown here is derived from an EMBL/GenBank/DDBJ whole genome shotgun (WGS) entry which is preliminary data.</text>
</comment>
<feature type="transmembrane region" description="Helical" evidence="1">
    <location>
        <begin position="170"/>
        <end position="189"/>
    </location>
</feature>
<reference evidence="2 3" key="1">
    <citation type="submission" date="2024-05" db="EMBL/GenBank/DDBJ databases">
        <authorList>
            <person name="Park S."/>
        </authorList>
    </citation>
    <scope>NUCLEOTIDE SEQUENCE [LARGE SCALE GENOMIC DNA]</scope>
    <source>
        <strain evidence="2 3">DGU5</strain>
    </source>
</reference>
<organism evidence="2 3">
    <name type="scientific">Aurantiacibacter flavus</name>
    <dbReference type="NCBI Taxonomy" id="3145232"/>
    <lineage>
        <taxon>Bacteria</taxon>
        <taxon>Pseudomonadati</taxon>
        <taxon>Pseudomonadota</taxon>
        <taxon>Alphaproteobacteria</taxon>
        <taxon>Sphingomonadales</taxon>
        <taxon>Erythrobacteraceae</taxon>
        <taxon>Aurantiacibacter</taxon>
    </lineage>
</organism>
<feature type="transmembrane region" description="Helical" evidence="1">
    <location>
        <begin position="28"/>
        <end position="48"/>
    </location>
</feature>
<evidence type="ECO:0000313" key="3">
    <source>
        <dbReference type="Proteomes" id="UP001484535"/>
    </source>
</evidence>
<sequence length="192" mass="19548">MLSIAVSLIWMLALIAAAMHLRDGGRTLSSALWAALGFALILPCALWLSPQPNWIAVLVTMGAIWRLIADGGSRLGPLLAGASAGLAAALVATAGIQTWIAGSLSAAALIVAFTLQTGRGSAKWRDEQLMIAVALILPVIGLSGDIVYGWQSAGMLGEGSASGASVDPPLWALAIVGLALAAGLVRGIWTSK</sequence>
<evidence type="ECO:0000313" key="2">
    <source>
        <dbReference type="EMBL" id="MEN7538482.1"/>
    </source>
</evidence>
<keyword evidence="1" id="KW-0812">Transmembrane</keyword>
<gene>
    <name evidence="2" type="ORF">ABDJ38_14970</name>
</gene>
<feature type="transmembrane region" description="Helical" evidence="1">
    <location>
        <begin position="99"/>
        <end position="117"/>
    </location>
</feature>
<feature type="transmembrane region" description="Helical" evidence="1">
    <location>
        <begin position="129"/>
        <end position="150"/>
    </location>
</feature>
<name>A0ABV0D042_9SPHN</name>
<accession>A0ABV0D042</accession>
<dbReference type="Proteomes" id="UP001484535">
    <property type="component" value="Unassembled WGS sequence"/>
</dbReference>